<keyword evidence="1" id="KW-0413">Isomerase</keyword>
<dbReference type="EMBL" id="LR134162">
    <property type="protein sequence ID" value="VEA98943.1"/>
    <property type="molecule type" value="Genomic_DNA"/>
</dbReference>
<accession>A0A3S4G9Z5</accession>
<dbReference type="InterPro" id="IPR036237">
    <property type="entry name" value="Xyl_isomerase-like_sf"/>
</dbReference>
<protein>
    <submittedName>
        <fullName evidence="1">Putative epimerase/isomerase</fullName>
    </submittedName>
</protein>
<dbReference type="Proteomes" id="UP000282433">
    <property type="component" value="Chromosome"/>
</dbReference>
<sequence>MCGRLSIRTPGAALEFADEIERLANDIPHDVAGLCLGHRTSLLRRMDPLDWLDRYYHRLDYLHFKDVDPQVYQRAIP</sequence>
<organism evidence="1 2">
    <name type="scientific">Klebsiella pneumoniae</name>
    <dbReference type="NCBI Taxonomy" id="573"/>
    <lineage>
        <taxon>Bacteria</taxon>
        <taxon>Pseudomonadati</taxon>
        <taxon>Pseudomonadota</taxon>
        <taxon>Gammaproteobacteria</taxon>
        <taxon>Enterobacterales</taxon>
        <taxon>Enterobacteriaceae</taxon>
        <taxon>Klebsiella/Raoultella group</taxon>
        <taxon>Klebsiella</taxon>
        <taxon>Klebsiella pneumoniae complex</taxon>
    </lineage>
</organism>
<gene>
    <name evidence="1" type="ORF">NCTC13635_00187</name>
</gene>
<evidence type="ECO:0000313" key="2">
    <source>
        <dbReference type="Proteomes" id="UP000282433"/>
    </source>
</evidence>
<reference evidence="1 2" key="1">
    <citation type="submission" date="2018-12" db="EMBL/GenBank/DDBJ databases">
        <authorList>
            <consortium name="Pathogen Informatics"/>
        </authorList>
    </citation>
    <scope>NUCLEOTIDE SEQUENCE [LARGE SCALE GENOMIC DNA]</scope>
    <source>
        <strain evidence="1 2">NCTC13635</strain>
    </source>
</reference>
<proteinExistence type="predicted"/>
<dbReference type="AlphaFoldDB" id="A0A3S4G9Z5"/>
<dbReference type="Gene3D" id="3.20.20.150">
    <property type="entry name" value="Divalent-metal-dependent TIM barrel enzymes"/>
    <property type="match status" value="1"/>
</dbReference>
<name>A0A3S4G9Z5_KLEPN</name>
<dbReference type="GO" id="GO:0016853">
    <property type="term" value="F:isomerase activity"/>
    <property type="evidence" value="ECO:0007669"/>
    <property type="project" value="UniProtKB-KW"/>
</dbReference>
<dbReference type="SUPFAM" id="SSF51658">
    <property type="entry name" value="Xylose isomerase-like"/>
    <property type="match status" value="1"/>
</dbReference>
<evidence type="ECO:0000313" key="1">
    <source>
        <dbReference type="EMBL" id="VEA98943.1"/>
    </source>
</evidence>